<dbReference type="PROSITE" id="PS00551">
    <property type="entry name" value="MOLYBDOPTERIN_PROK_1"/>
    <property type="match status" value="1"/>
</dbReference>
<comment type="cofactor">
    <cofactor evidence="1">
        <name>Mo-bis(molybdopterin guanine dinucleotide)</name>
        <dbReference type="ChEBI" id="CHEBI:60539"/>
    </cofactor>
</comment>
<sequence>MQVTRRQFFKLSATTLGGSSLAALGFSPSEALAEVRTFKLARTTETRNTCPYCSVACGLIMYSLGDKAKNAKAEIIHIEGDPDHPVSRGSLCPKGAGLLDFVRSPTRLKYPEYRAPGSKEWKRVSWEWAMQRVAQLLKEDRDQNFIAKNDQGQTVNRWTSLGFLAASAASNETGYLTNKIARALGIVMLDSQARICHAPSVAALASSFGRGAMTNTWMDIKNADVILVMGGNPAEAHPVGFKWAVEAKAKNKAKLIVVDPRFNRTAAVADFYAPIRAGSDIAFLNGVMRYLLENEAINREYVTAYSNAAFIVREDFRFEDGLFSGYDAGKSEQQYDRSSWNYELDDQGYAKVDTTLQHPRCVFQLLKAHVERYTPDKVTELTGTPKDAFLKICELIASTAVPSRTLTSLYALGWTHHTVGVQNIRAMAMIQLLLGNMGVSGGGVNALRGHSNIQGLSDLGLLTDMLPGYITLPKDSETGRAGYLEKRAFKPLRPGQLSYWSNLPKFHTSLMKAWYGKAATKDNDWCYDWLPKLDKPYDSLRMFDLMAQGKVNGFICQGFNPLASYPNKAKVAAALAKLKFLVVMDPLATDTSEFWQNHGEHNPVNPADIQTEVLRLPTTCFAEEDGSLVNSSRWLQWHWKGAEPPGEARNDVEIMSDLYLRLRDAYRKDGGAFPEPILNLHWPYQKAEEPSPEELAKEYSGYALADIADPKDPGKILVKAGQQLAGFAQLQDDGSTACGNWVFSGSWTEAGNQMARRDTSDPTGLGIAPNWAWAWPANRRILYNRASCDPAGKPWNEKRRIIQWDGNKWSGLDVPDYKADVAPGNDMAPFIMNPEGVGRLFAADRLADGPFPEHYEPYETPLGTNPLHPKVVSNPAARVFPGDKAMLGGKEDFPYVATTYRLTEHFNCWTSHVRINASLQPEQFVEIGQELARELSIANGEIVTVRSKRGFIKAVAMVTKRIKPLSVAGQTVHQIGVPVHWGFQGQTRKGFFANNLTPYLGDANTQTPEFKAFLVNVEKDLSELMPHTHKPGEEHEHQHRHGEDEDSRATQKTSLLMRLLKGTTEV</sequence>
<keyword evidence="5" id="KW-0004">4Fe-4S</keyword>
<dbReference type="Pfam" id="PF00384">
    <property type="entry name" value="Molybdopterin"/>
    <property type="match status" value="1"/>
</dbReference>
<protein>
    <submittedName>
        <fullName evidence="18">Formate dehydrogenase-O major subunit</fullName>
    </submittedName>
</protein>
<dbReference type="InterPro" id="IPR006311">
    <property type="entry name" value="TAT_signal"/>
</dbReference>
<keyword evidence="12" id="KW-0408">Iron</keyword>
<evidence type="ECO:0000256" key="16">
    <source>
        <dbReference type="SAM" id="SignalP"/>
    </source>
</evidence>
<keyword evidence="6" id="KW-0500">Molybdenum</keyword>
<dbReference type="Pfam" id="PF01568">
    <property type="entry name" value="Molydop_binding"/>
    <property type="match status" value="1"/>
</dbReference>
<evidence type="ECO:0000256" key="8">
    <source>
        <dbReference type="ARBA" id="ARBA00022729"/>
    </source>
</evidence>
<dbReference type="FunFam" id="3.40.50.740:FF:000007">
    <property type="entry name" value="Formate dehydrogenase, alpha subunit, selenocysteine-containing"/>
    <property type="match status" value="1"/>
</dbReference>
<dbReference type="AlphaFoldDB" id="A0A8D5AK63"/>
<dbReference type="InterPro" id="IPR006656">
    <property type="entry name" value="Mopterin_OxRdtase"/>
</dbReference>
<dbReference type="InterPro" id="IPR006657">
    <property type="entry name" value="MoPterin_dinucl-bd_dom"/>
</dbReference>
<keyword evidence="10" id="KW-0712">Selenocysteine</keyword>
<accession>A0A8D5AK63</accession>
<gene>
    <name evidence="18" type="primary">fdnG</name>
    <name evidence="18" type="ORF">MoryE10_13920</name>
</gene>
<feature type="chain" id="PRO_5034199986" evidence="16">
    <location>
        <begin position="34"/>
        <end position="1066"/>
    </location>
</feature>
<dbReference type="PANTHER" id="PTHR43598:SF1">
    <property type="entry name" value="FORMATE DEHYDROGENASE-O MAJOR SUBUNIT"/>
    <property type="match status" value="1"/>
</dbReference>
<dbReference type="KEGG" id="moz:MoryE10_13920"/>
<evidence type="ECO:0000256" key="4">
    <source>
        <dbReference type="ARBA" id="ARBA00010312"/>
    </source>
</evidence>
<dbReference type="Proteomes" id="UP000824988">
    <property type="component" value="Chromosome"/>
</dbReference>
<comment type="subcellular location">
    <subcellularLocation>
        <location evidence="3">Periplasm</location>
    </subcellularLocation>
</comment>
<dbReference type="GO" id="GO:0009061">
    <property type="term" value="P:anaerobic respiration"/>
    <property type="evidence" value="ECO:0007669"/>
    <property type="project" value="TreeGrafter"/>
</dbReference>
<evidence type="ECO:0000259" key="17">
    <source>
        <dbReference type="PROSITE" id="PS51669"/>
    </source>
</evidence>
<dbReference type="FunFam" id="3.30.200.210:FF:000003">
    <property type="entry name" value="Formate dehydrogenase-N subunit alpha"/>
    <property type="match status" value="1"/>
</dbReference>
<evidence type="ECO:0000313" key="19">
    <source>
        <dbReference type="Proteomes" id="UP000824988"/>
    </source>
</evidence>
<dbReference type="GO" id="GO:0051539">
    <property type="term" value="F:4 iron, 4 sulfur cluster binding"/>
    <property type="evidence" value="ECO:0007669"/>
    <property type="project" value="UniProtKB-KW"/>
</dbReference>
<dbReference type="GO" id="GO:0015944">
    <property type="term" value="P:formate oxidation"/>
    <property type="evidence" value="ECO:0007669"/>
    <property type="project" value="UniProtKB-ARBA"/>
</dbReference>
<dbReference type="Pfam" id="PF04879">
    <property type="entry name" value="Molybdop_Fe4S4"/>
    <property type="match status" value="1"/>
</dbReference>
<evidence type="ECO:0000256" key="15">
    <source>
        <dbReference type="SAM" id="MobiDB-lite"/>
    </source>
</evidence>
<dbReference type="NCBIfam" id="TIGR01553">
    <property type="entry name" value="formate-DH-alph"/>
    <property type="match status" value="1"/>
</dbReference>
<dbReference type="GO" id="GO:0042597">
    <property type="term" value="C:periplasmic space"/>
    <property type="evidence" value="ECO:0007669"/>
    <property type="project" value="UniProtKB-SubCell"/>
</dbReference>
<dbReference type="GO" id="GO:0009055">
    <property type="term" value="F:electron transfer activity"/>
    <property type="evidence" value="ECO:0007669"/>
    <property type="project" value="InterPro"/>
</dbReference>
<evidence type="ECO:0000256" key="14">
    <source>
        <dbReference type="ARBA" id="ARBA00023027"/>
    </source>
</evidence>
<dbReference type="FunFam" id="3.40.228.10:FF:000006">
    <property type="entry name" value="Formate dehydrogenase, alpha subunit, selenocysteine-containing"/>
    <property type="match status" value="1"/>
</dbReference>
<keyword evidence="13" id="KW-0411">Iron-sulfur</keyword>
<reference evidence="18" key="1">
    <citation type="submission" date="2019-06" db="EMBL/GenBank/DDBJ databases">
        <title>Complete genome sequence of Methylogaea oryzae strain JCM16910.</title>
        <authorList>
            <person name="Asakawa S."/>
        </authorList>
    </citation>
    <scope>NUCLEOTIDE SEQUENCE</scope>
    <source>
        <strain evidence="18">E10</strain>
    </source>
</reference>
<feature type="compositionally biased region" description="Basic and acidic residues" evidence="15">
    <location>
        <begin position="1030"/>
        <end position="1049"/>
    </location>
</feature>
<keyword evidence="19" id="KW-1185">Reference proteome</keyword>
<dbReference type="PROSITE" id="PS51669">
    <property type="entry name" value="4FE4S_MOW_BIS_MGD"/>
    <property type="match status" value="1"/>
</dbReference>
<dbReference type="GO" id="GO:0036397">
    <property type="term" value="F:formate dehydrogenase (quinone) activity"/>
    <property type="evidence" value="ECO:0007669"/>
    <property type="project" value="UniProtKB-ARBA"/>
</dbReference>
<dbReference type="InterPro" id="IPR006443">
    <property type="entry name" value="Formate-DH-alph_fdnG"/>
</dbReference>
<organism evidence="18 19">
    <name type="scientific">Methylogaea oryzae</name>
    <dbReference type="NCBI Taxonomy" id="1295382"/>
    <lineage>
        <taxon>Bacteria</taxon>
        <taxon>Pseudomonadati</taxon>
        <taxon>Pseudomonadota</taxon>
        <taxon>Gammaproteobacteria</taxon>
        <taxon>Methylococcales</taxon>
        <taxon>Methylococcaceae</taxon>
        <taxon>Methylogaea</taxon>
    </lineage>
</organism>
<evidence type="ECO:0000256" key="7">
    <source>
        <dbReference type="ARBA" id="ARBA00022723"/>
    </source>
</evidence>
<evidence type="ECO:0000256" key="13">
    <source>
        <dbReference type="ARBA" id="ARBA00023014"/>
    </source>
</evidence>
<evidence type="ECO:0000256" key="10">
    <source>
        <dbReference type="ARBA" id="ARBA00022933"/>
    </source>
</evidence>
<keyword evidence="14" id="KW-0520">NAD</keyword>
<dbReference type="PANTHER" id="PTHR43598">
    <property type="entry name" value="TUNGSTEN-CONTAINING FORMYLMETHANOFURAN DEHYDROGENASE 2 SUBUNIT B"/>
    <property type="match status" value="1"/>
</dbReference>
<evidence type="ECO:0000256" key="11">
    <source>
        <dbReference type="ARBA" id="ARBA00023002"/>
    </source>
</evidence>
<feature type="domain" description="4Fe-4S Mo/W bis-MGD-type" evidence="17">
    <location>
        <begin position="43"/>
        <end position="106"/>
    </location>
</feature>
<name>A0A8D5AK63_9GAMM</name>
<dbReference type="PROSITE" id="PS51318">
    <property type="entry name" value="TAT"/>
    <property type="match status" value="1"/>
</dbReference>
<feature type="region of interest" description="Disordered" evidence="15">
    <location>
        <begin position="1026"/>
        <end position="1053"/>
    </location>
</feature>
<evidence type="ECO:0000256" key="6">
    <source>
        <dbReference type="ARBA" id="ARBA00022505"/>
    </source>
</evidence>
<evidence type="ECO:0000256" key="2">
    <source>
        <dbReference type="ARBA" id="ARBA00001966"/>
    </source>
</evidence>
<dbReference type="GO" id="GO:0009326">
    <property type="term" value="C:formate dehydrogenase complex"/>
    <property type="evidence" value="ECO:0007669"/>
    <property type="project" value="UniProtKB-ARBA"/>
</dbReference>
<evidence type="ECO:0000256" key="1">
    <source>
        <dbReference type="ARBA" id="ARBA00001942"/>
    </source>
</evidence>
<dbReference type="CDD" id="cd02792">
    <property type="entry name" value="MopB_CT_Formate-Dh-Na-like"/>
    <property type="match status" value="1"/>
</dbReference>
<dbReference type="GO" id="GO:0008863">
    <property type="term" value="F:formate dehydrogenase (NAD+) activity"/>
    <property type="evidence" value="ECO:0007669"/>
    <property type="project" value="InterPro"/>
</dbReference>
<feature type="signal peptide" evidence="16">
    <location>
        <begin position="1"/>
        <end position="33"/>
    </location>
</feature>
<dbReference type="InterPro" id="IPR006963">
    <property type="entry name" value="Mopterin_OxRdtase_4Fe-4S_dom"/>
</dbReference>
<dbReference type="FunFam" id="2.40.40.20:FF:000017">
    <property type="entry name" value="Formate dehydrogenase, alpha subunit"/>
    <property type="match status" value="1"/>
</dbReference>
<evidence type="ECO:0000256" key="12">
    <source>
        <dbReference type="ARBA" id="ARBA00023004"/>
    </source>
</evidence>
<proteinExistence type="inferred from homology"/>
<dbReference type="GO" id="GO:0030151">
    <property type="term" value="F:molybdenum ion binding"/>
    <property type="evidence" value="ECO:0007669"/>
    <property type="project" value="TreeGrafter"/>
</dbReference>
<comment type="cofactor">
    <cofactor evidence="2">
        <name>[4Fe-4S] cluster</name>
        <dbReference type="ChEBI" id="CHEBI:49883"/>
    </cofactor>
</comment>
<dbReference type="SMART" id="SM00926">
    <property type="entry name" value="Molybdop_Fe4S4"/>
    <property type="match status" value="1"/>
</dbReference>
<keyword evidence="8 16" id="KW-0732">Signal</keyword>
<evidence type="ECO:0000256" key="5">
    <source>
        <dbReference type="ARBA" id="ARBA00022485"/>
    </source>
</evidence>
<keyword evidence="7" id="KW-0479">Metal-binding</keyword>
<dbReference type="InterPro" id="IPR027467">
    <property type="entry name" value="MopterinOxRdtase_cofactor_BS"/>
</dbReference>
<evidence type="ECO:0000256" key="3">
    <source>
        <dbReference type="ARBA" id="ARBA00004418"/>
    </source>
</evidence>
<dbReference type="CDD" id="cd02752">
    <property type="entry name" value="MopB_Formate-Dh-Na-like"/>
    <property type="match status" value="1"/>
</dbReference>
<comment type="similarity">
    <text evidence="4">Belongs to the prokaryotic molybdopterin-containing oxidoreductase family.</text>
</comment>
<dbReference type="GO" id="GO:0047111">
    <property type="term" value="F:formate dehydrogenase (cytochrome-c-553) activity"/>
    <property type="evidence" value="ECO:0007669"/>
    <property type="project" value="InterPro"/>
</dbReference>
<keyword evidence="9" id="KW-0574">Periplasm</keyword>
<dbReference type="GO" id="GO:0043546">
    <property type="term" value="F:molybdopterin cofactor binding"/>
    <property type="evidence" value="ECO:0007669"/>
    <property type="project" value="InterPro"/>
</dbReference>
<dbReference type="EMBL" id="AP019782">
    <property type="protein sequence ID" value="BBL70786.1"/>
    <property type="molecule type" value="Genomic_DNA"/>
</dbReference>
<evidence type="ECO:0000256" key="9">
    <source>
        <dbReference type="ARBA" id="ARBA00022764"/>
    </source>
</evidence>
<keyword evidence="11" id="KW-0560">Oxidoreductase</keyword>
<evidence type="ECO:0000313" key="18">
    <source>
        <dbReference type="EMBL" id="BBL70786.1"/>
    </source>
</evidence>
<dbReference type="FunFam" id="3.40.228.10:FF:000009">
    <property type="entry name" value="Formate dehydrogenase, alpha subunit, selenocysteine-containing"/>
    <property type="match status" value="1"/>
</dbReference>